<dbReference type="Pfam" id="PF00733">
    <property type="entry name" value="Asn_synthase"/>
    <property type="match status" value="2"/>
</dbReference>
<dbReference type="OrthoDB" id="9763290at2"/>
<keyword evidence="5 12" id="KW-0547">Nucleotide-binding</keyword>
<dbReference type="GO" id="GO:0005524">
    <property type="term" value="F:ATP binding"/>
    <property type="evidence" value="ECO:0007669"/>
    <property type="project" value="UniProtKB-KW"/>
</dbReference>
<proteinExistence type="inferred from homology"/>
<name>A0A0U4D1N9_9BURK</name>
<keyword evidence="7 11" id="KW-0061">Asparagine biosynthesis</keyword>
<feature type="binding site" evidence="12">
    <location>
        <position position="253"/>
    </location>
    <ligand>
        <name>ATP</name>
        <dbReference type="ChEBI" id="CHEBI:30616"/>
    </ligand>
</feature>
<dbReference type="EC" id="6.3.5.4" evidence="2"/>
<evidence type="ECO:0000256" key="13">
    <source>
        <dbReference type="PIRSR" id="PIRSR001589-3"/>
    </source>
</evidence>
<keyword evidence="3" id="KW-0436">Ligase</keyword>
<evidence type="ECO:0000256" key="7">
    <source>
        <dbReference type="ARBA" id="ARBA00022888"/>
    </source>
</evidence>
<keyword evidence="16" id="KW-1185">Reference proteome</keyword>
<evidence type="ECO:0000313" key="16">
    <source>
        <dbReference type="Proteomes" id="UP000036700"/>
    </source>
</evidence>
<evidence type="ECO:0000256" key="11">
    <source>
        <dbReference type="PIRSR" id="PIRSR001589-1"/>
    </source>
</evidence>
<comment type="pathway">
    <text evidence="9">Amino-acid biosynthesis.</text>
</comment>
<dbReference type="STRING" id="445709.ABW99_17055"/>
<evidence type="ECO:0000256" key="9">
    <source>
        <dbReference type="ARBA" id="ARBA00029440"/>
    </source>
</evidence>
<evidence type="ECO:0000256" key="5">
    <source>
        <dbReference type="ARBA" id="ARBA00022741"/>
    </source>
</evidence>
<evidence type="ECO:0000256" key="2">
    <source>
        <dbReference type="ARBA" id="ARBA00012737"/>
    </source>
</evidence>
<evidence type="ECO:0000256" key="3">
    <source>
        <dbReference type="ARBA" id="ARBA00022598"/>
    </source>
</evidence>
<dbReference type="PANTHER" id="PTHR11772:SF2">
    <property type="entry name" value="ASPARAGINE SYNTHETASE [GLUTAMINE-HYDROLYZING]"/>
    <property type="match status" value="1"/>
</dbReference>
<dbReference type="SUPFAM" id="SSF56235">
    <property type="entry name" value="N-terminal nucleophile aminohydrolases (Ntn hydrolases)"/>
    <property type="match status" value="1"/>
</dbReference>
<evidence type="ECO:0000256" key="10">
    <source>
        <dbReference type="ARBA" id="ARBA00048741"/>
    </source>
</evidence>
<dbReference type="PROSITE" id="PS51278">
    <property type="entry name" value="GATASE_TYPE_2"/>
    <property type="match status" value="1"/>
</dbReference>
<dbReference type="InterPro" id="IPR006426">
    <property type="entry name" value="Asn_synth_AEB"/>
</dbReference>
<keyword evidence="6 12" id="KW-0067">ATP-binding</keyword>
<evidence type="ECO:0000259" key="14">
    <source>
        <dbReference type="PROSITE" id="PS51278"/>
    </source>
</evidence>
<comment type="similarity">
    <text evidence="1">Belongs to the asparagine synthetase family.</text>
</comment>
<gene>
    <name evidence="15" type="ORF">ABW99_17055</name>
</gene>
<organism evidence="15 16">
    <name type="scientific">Pandoraea thiooxydans</name>
    <dbReference type="NCBI Taxonomy" id="445709"/>
    <lineage>
        <taxon>Bacteria</taxon>
        <taxon>Pseudomonadati</taxon>
        <taxon>Pseudomonadota</taxon>
        <taxon>Betaproteobacteria</taxon>
        <taxon>Burkholderiales</taxon>
        <taxon>Burkholderiaceae</taxon>
        <taxon>Pandoraea</taxon>
    </lineage>
</organism>
<dbReference type="KEGG" id="ptx:ABW99_17055"/>
<dbReference type="CDD" id="cd01991">
    <property type="entry name" value="Asn_synthase_B_C"/>
    <property type="match status" value="1"/>
</dbReference>
<reference evidence="16" key="1">
    <citation type="submission" date="2015-06" db="EMBL/GenBank/DDBJ databases">
        <authorList>
            <person name="Hoefler B.C."/>
            <person name="Straight P.D."/>
        </authorList>
    </citation>
    <scope>NUCLEOTIDE SEQUENCE [LARGE SCALE GENOMIC DNA]</scope>
    <source>
        <strain evidence="16">DSM 25325</strain>
    </source>
</reference>
<dbReference type="GO" id="GO:0004066">
    <property type="term" value="F:asparagine synthase (glutamine-hydrolyzing) activity"/>
    <property type="evidence" value="ECO:0007669"/>
    <property type="project" value="UniProtKB-EC"/>
</dbReference>
<dbReference type="AlphaFoldDB" id="A0A0U4D1N9"/>
<dbReference type="Proteomes" id="UP000036700">
    <property type="component" value="Chromosome"/>
</dbReference>
<evidence type="ECO:0000256" key="6">
    <source>
        <dbReference type="ARBA" id="ARBA00022840"/>
    </source>
</evidence>
<dbReference type="InterPro" id="IPR050795">
    <property type="entry name" value="Asn_Synthetase"/>
</dbReference>
<dbReference type="InterPro" id="IPR017932">
    <property type="entry name" value="GATase_2_dom"/>
</dbReference>
<evidence type="ECO:0000256" key="1">
    <source>
        <dbReference type="ARBA" id="ARBA00005752"/>
    </source>
</evidence>
<dbReference type="InterPro" id="IPR033738">
    <property type="entry name" value="AsnB_N"/>
</dbReference>
<feature type="active site" description="For GATase activity" evidence="11">
    <location>
        <position position="2"/>
    </location>
</feature>
<keyword evidence="4 11" id="KW-0028">Amino-acid biosynthesis</keyword>
<dbReference type="Gene3D" id="3.40.50.620">
    <property type="entry name" value="HUPs"/>
    <property type="match status" value="1"/>
</dbReference>
<evidence type="ECO:0000313" key="15">
    <source>
        <dbReference type="EMBL" id="ALX34822.1"/>
    </source>
</evidence>
<dbReference type="EMBL" id="CP011568">
    <property type="protein sequence ID" value="ALX34822.1"/>
    <property type="molecule type" value="Genomic_DNA"/>
</dbReference>
<dbReference type="GO" id="GO:0005829">
    <property type="term" value="C:cytosol"/>
    <property type="evidence" value="ECO:0007669"/>
    <property type="project" value="TreeGrafter"/>
</dbReference>
<evidence type="ECO:0000256" key="4">
    <source>
        <dbReference type="ARBA" id="ARBA00022605"/>
    </source>
</evidence>
<dbReference type="PIRSF" id="PIRSF001589">
    <property type="entry name" value="Asn_synthetase_glu-h"/>
    <property type="match status" value="1"/>
</dbReference>
<dbReference type="PANTHER" id="PTHR11772">
    <property type="entry name" value="ASPARAGINE SYNTHETASE"/>
    <property type="match status" value="1"/>
</dbReference>
<dbReference type="RefSeq" id="WP_052892751.1">
    <property type="nucleotide sequence ID" value="NZ_CP011568.3"/>
</dbReference>
<keyword evidence="8 11" id="KW-0315">Glutamine amidotransferase</keyword>
<feature type="domain" description="Glutamine amidotransferase type-2" evidence="14">
    <location>
        <begin position="2"/>
        <end position="184"/>
    </location>
</feature>
<protein>
    <recommendedName>
        <fullName evidence="2">asparagine synthase (glutamine-hydrolyzing)</fullName>
        <ecNumber evidence="2">6.3.5.4</ecNumber>
    </recommendedName>
</protein>
<comment type="catalytic activity">
    <reaction evidence="10">
        <text>L-aspartate + L-glutamine + ATP + H2O = L-asparagine + L-glutamate + AMP + diphosphate + H(+)</text>
        <dbReference type="Rhea" id="RHEA:12228"/>
        <dbReference type="ChEBI" id="CHEBI:15377"/>
        <dbReference type="ChEBI" id="CHEBI:15378"/>
        <dbReference type="ChEBI" id="CHEBI:29985"/>
        <dbReference type="ChEBI" id="CHEBI:29991"/>
        <dbReference type="ChEBI" id="CHEBI:30616"/>
        <dbReference type="ChEBI" id="CHEBI:33019"/>
        <dbReference type="ChEBI" id="CHEBI:58048"/>
        <dbReference type="ChEBI" id="CHEBI:58359"/>
        <dbReference type="ChEBI" id="CHEBI:456215"/>
        <dbReference type="EC" id="6.3.5.4"/>
    </reaction>
</comment>
<evidence type="ECO:0000256" key="8">
    <source>
        <dbReference type="ARBA" id="ARBA00022962"/>
    </source>
</evidence>
<dbReference type="InterPro" id="IPR014729">
    <property type="entry name" value="Rossmann-like_a/b/a_fold"/>
</dbReference>
<accession>A0A0U4D1N9</accession>
<evidence type="ECO:0000256" key="12">
    <source>
        <dbReference type="PIRSR" id="PIRSR001589-2"/>
    </source>
</evidence>
<dbReference type="Pfam" id="PF13537">
    <property type="entry name" value="GATase_7"/>
    <property type="match status" value="1"/>
</dbReference>
<dbReference type="Gene3D" id="3.60.20.10">
    <property type="entry name" value="Glutamine Phosphoribosylpyrophosphate, subunit 1, domain 1"/>
    <property type="match status" value="1"/>
</dbReference>
<feature type="binding site" evidence="12">
    <location>
        <position position="95"/>
    </location>
    <ligand>
        <name>L-glutamine</name>
        <dbReference type="ChEBI" id="CHEBI:58359"/>
    </ligand>
</feature>
<dbReference type="CDD" id="cd00712">
    <property type="entry name" value="AsnB"/>
    <property type="match status" value="1"/>
</dbReference>
<dbReference type="SUPFAM" id="SSF52402">
    <property type="entry name" value="Adenine nucleotide alpha hydrolases-like"/>
    <property type="match status" value="1"/>
</dbReference>
<dbReference type="InterPro" id="IPR029055">
    <property type="entry name" value="Ntn_hydrolases_N"/>
</dbReference>
<sequence length="524" mass="57817">MCGIIACIGVADPLLGPRMLDAIGHRGEDERRIERIGEQCLLGISRLSIVDARGGSQPLHDPARRLHLVCNGEIYNHRSLRDDLSHEFDFSSDSDSEVILALFRKYGAACAGFLDGMFAFVVYDELTGDFLACRDRYGIKPLYYARTRRAWYFASEAKAFAVLDEDIEAFDLIEPGAQVVCSTLQRWHERAAPRAKSVPSAAMVRALLEASVEKHLMVDQHIGVGTFLSGGIDSSIVTALCAKYRPETTAFTVGVPGSPDIAAAQRVCEHLAIPHVIRWLELDEARALLPDAVRHTESFNPALVLEGLMTMLLAKAAREAGVKVVLCGEGADEIFAGYGVFLNKSPDAFGRCMRLALDNIHNTECLRLDRATMAYSLEARVPFLDPALVEYVTNLPMASLLGTSAGQVVEKMILRQSCEDLLPGEIVWRSKMGFYHASGILPVIQAVEDEIPDQDFEACRQAYPAARLRDKFSMFLFMHWQALFGAFAGEHAFEKFGAYPVLQEVFDNREAMFSGTGETEPALA</sequence>
<dbReference type="InterPro" id="IPR001962">
    <property type="entry name" value="Asn_synthase"/>
</dbReference>
<feature type="site" description="Important for beta-aspartyl-AMP intermediate formation" evidence="13">
    <location>
        <position position="329"/>
    </location>
</feature>
<dbReference type="GO" id="GO:0006529">
    <property type="term" value="P:asparagine biosynthetic process"/>
    <property type="evidence" value="ECO:0007669"/>
    <property type="project" value="UniProtKB-KW"/>
</dbReference>